<dbReference type="InterPro" id="IPR027417">
    <property type="entry name" value="P-loop_NTPase"/>
</dbReference>
<dbReference type="AlphaFoldDB" id="A0A9D4I0I8"/>
<evidence type="ECO:0000256" key="1">
    <source>
        <dbReference type="ARBA" id="ARBA00008344"/>
    </source>
</evidence>
<dbReference type="PROSITE" id="PS51421">
    <property type="entry name" value="RAS"/>
    <property type="match status" value="1"/>
</dbReference>
<dbReference type="PANTHER" id="PTHR45704">
    <property type="entry name" value="RAS-LIKE FAMILY MEMBER 11"/>
    <property type="match status" value="1"/>
</dbReference>
<comment type="caution">
    <text evidence="5">The sequence shown here is derived from an EMBL/GenBank/DDBJ whole genome shotgun (WGS) entry which is preliminary data.</text>
</comment>
<comment type="similarity">
    <text evidence="1">Belongs to the small GTPase superfamily. Ras family.</text>
</comment>
<evidence type="ECO:0000313" key="6">
    <source>
        <dbReference type="Proteomes" id="UP000828390"/>
    </source>
</evidence>
<dbReference type="InterPro" id="IPR051065">
    <property type="entry name" value="Ras-related_GTPase"/>
</dbReference>
<proteinExistence type="inferred from homology"/>
<gene>
    <name evidence="5" type="ORF">DPMN_044459</name>
</gene>
<name>A0A9D4I0I8_DREPO</name>
<organism evidence="5 6">
    <name type="scientific">Dreissena polymorpha</name>
    <name type="common">Zebra mussel</name>
    <name type="synonym">Mytilus polymorpha</name>
    <dbReference type="NCBI Taxonomy" id="45954"/>
    <lineage>
        <taxon>Eukaryota</taxon>
        <taxon>Metazoa</taxon>
        <taxon>Spiralia</taxon>
        <taxon>Lophotrochozoa</taxon>
        <taxon>Mollusca</taxon>
        <taxon>Bivalvia</taxon>
        <taxon>Autobranchia</taxon>
        <taxon>Heteroconchia</taxon>
        <taxon>Euheterodonta</taxon>
        <taxon>Imparidentia</taxon>
        <taxon>Neoheterodontei</taxon>
        <taxon>Myida</taxon>
        <taxon>Dreissenoidea</taxon>
        <taxon>Dreissenidae</taxon>
        <taxon>Dreissena</taxon>
    </lineage>
</organism>
<dbReference type="NCBIfam" id="TIGR00231">
    <property type="entry name" value="small_GTP"/>
    <property type="match status" value="1"/>
</dbReference>
<reference evidence="5" key="1">
    <citation type="journal article" date="2019" name="bioRxiv">
        <title>The Genome of the Zebra Mussel, Dreissena polymorpha: A Resource for Invasive Species Research.</title>
        <authorList>
            <person name="McCartney M.A."/>
            <person name="Auch B."/>
            <person name="Kono T."/>
            <person name="Mallez S."/>
            <person name="Zhang Y."/>
            <person name="Obille A."/>
            <person name="Becker A."/>
            <person name="Abrahante J.E."/>
            <person name="Garbe J."/>
            <person name="Badalamenti J.P."/>
            <person name="Herman A."/>
            <person name="Mangelson H."/>
            <person name="Liachko I."/>
            <person name="Sullivan S."/>
            <person name="Sone E.D."/>
            <person name="Koren S."/>
            <person name="Silverstein K.A.T."/>
            <person name="Beckman K.B."/>
            <person name="Gohl D.M."/>
        </authorList>
    </citation>
    <scope>NUCLEOTIDE SEQUENCE</scope>
    <source>
        <strain evidence="5">Duluth1</strain>
        <tissue evidence="5">Whole animal</tissue>
    </source>
</reference>
<dbReference type="GO" id="GO:0003925">
    <property type="term" value="F:G protein activity"/>
    <property type="evidence" value="ECO:0007669"/>
    <property type="project" value="UniProtKB-EC"/>
</dbReference>
<evidence type="ECO:0000256" key="4">
    <source>
        <dbReference type="ARBA" id="ARBA00048098"/>
    </source>
</evidence>
<dbReference type="PROSITE" id="PS51419">
    <property type="entry name" value="RAB"/>
    <property type="match status" value="1"/>
</dbReference>
<evidence type="ECO:0000313" key="5">
    <source>
        <dbReference type="EMBL" id="KAH3737861.1"/>
    </source>
</evidence>
<dbReference type="SMART" id="SM00175">
    <property type="entry name" value="RAB"/>
    <property type="match status" value="1"/>
</dbReference>
<dbReference type="PRINTS" id="PR00449">
    <property type="entry name" value="RASTRNSFRMNG"/>
</dbReference>
<comment type="catalytic activity">
    <reaction evidence="4">
        <text>GTP + H2O = GDP + phosphate + H(+)</text>
        <dbReference type="Rhea" id="RHEA:19669"/>
        <dbReference type="ChEBI" id="CHEBI:15377"/>
        <dbReference type="ChEBI" id="CHEBI:15378"/>
        <dbReference type="ChEBI" id="CHEBI:37565"/>
        <dbReference type="ChEBI" id="CHEBI:43474"/>
        <dbReference type="ChEBI" id="CHEBI:58189"/>
        <dbReference type="EC" id="3.6.5.2"/>
    </reaction>
</comment>
<accession>A0A9D4I0I8</accession>
<dbReference type="EC" id="3.6.5.2" evidence="2"/>
<dbReference type="SUPFAM" id="SSF52540">
    <property type="entry name" value="P-loop containing nucleoside triphosphate hydrolases"/>
    <property type="match status" value="1"/>
</dbReference>
<dbReference type="Gene3D" id="3.40.50.300">
    <property type="entry name" value="P-loop containing nucleotide triphosphate hydrolases"/>
    <property type="match status" value="1"/>
</dbReference>
<evidence type="ECO:0000256" key="2">
    <source>
        <dbReference type="ARBA" id="ARBA00011984"/>
    </source>
</evidence>
<keyword evidence="3" id="KW-0378">Hydrolase</keyword>
<keyword evidence="6" id="KW-1185">Reference proteome</keyword>
<dbReference type="EMBL" id="JAIWYP010000011">
    <property type="protein sequence ID" value="KAH3737861.1"/>
    <property type="molecule type" value="Genomic_DNA"/>
</dbReference>
<dbReference type="SMART" id="SM00173">
    <property type="entry name" value="RAS"/>
    <property type="match status" value="1"/>
</dbReference>
<dbReference type="InterPro" id="IPR005225">
    <property type="entry name" value="Small_GTP-bd"/>
</dbReference>
<dbReference type="GO" id="GO:0005525">
    <property type="term" value="F:GTP binding"/>
    <property type="evidence" value="ECO:0007669"/>
    <property type="project" value="InterPro"/>
</dbReference>
<reference evidence="5" key="2">
    <citation type="submission" date="2020-11" db="EMBL/GenBank/DDBJ databases">
        <authorList>
            <person name="McCartney M.A."/>
            <person name="Auch B."/>
            <person name="Kono T."/>
            <person name="Mallez S."/>
            <person name="Becker A."/>
            <person name="Gohl D.M."/>
            <person name="Silverstein K.A.T."/>
            <person name="Koren S."/>
            <person name="Bechman K.B."/>
            <person name="Herman A."/>
            <person name="Abrahante J.E."/>
            <person name="Garbe J."/>
        </authorList>
    </citation>
    <scope>NUCLEOTIDE SEQUENCE</scope>
    <source>
        <strain evidence="5">Duluth1</strain>
        <tissue evidence="5">Whole animal</tissue>
    </source>
</reference>
<dbReference type="Proteomes" id="UP000828390">
    <property type="component" value="Unassembled WGS sequence"/>
</dbReference>
<dbReference type="InterPro" id="IPR001806">
    <property type="entry name" value="Small_GTPase"/>
</dbReference>
<dbReference type="Pfam" id="PF00071">
    <property type="entry name" value="Ras"/>
    <property type="match status" value="1"/>
</dbReference>
<sequence length="174" mass="19829">MTLSVRFITKRFIGEYDQTAESKYKYSTMVDGEQMAFEVLDTRSVNDDCGAREDVLRWADGYVLVYSVVFRKSFELLKEVQKRVEDYRKGAASVPIVILANKADLAHMRQVTREEGQLFAASLGCPFIELSASEDVSDVTEAFHSLCRDIVEYKRRSRTFFGRVLGALGREKVS</sequence>
<protein>
    <recommendedName>
        <fullName evidence="2">small monomeric GTPase</fullName>
        <ecNumber evidence="2">3.6.5.2</ecNumber>
    </recommendedName>
</protein>
<evidence type="ECO:0000256" key="3">
    <source>
        <dbReference type="ARBA" id="ARBA00022801"/>
    </source>
</evidence>